<dbReference type="InterPro" id="IPR015943">
    <property type="entry name" value="WD40/YVTN_repeat-like_dom_sf"/>
</dbReference>
<dbReference type="Proteomes" id="UP000267606">
    <property type="component" value="Unassembled WGS sequence"/>
</dbReference>
<dbReference type="InterPro" id="IPR018846">
    <property type="entry name" value="Beta-prop_RSE1/DDB1/CPSF1_1st"/>
</dbReference>
<gene>
    <name evidence="2" type="ORF">OFLC_LOCUS9589</name>
</gene>
<reference evidence="4" key="1">
    <citation type="submission" date="2016-06" db="UniProtKB">
        <authorList>
            <consortium name="WormBaseParasite"/>
        </authorList>
    </citation>
    <scope>IDENTIFICATION</scope>
</reference>
<evidence type="ECO:0000259" key="1">
    <source>
        <dbReference type="Pfam" id="PF10433"/>
    </source>
</evidence>
<organism evidence="4">
    <name type="scientific">Onchocerca flexuosa</name>
    <dbReference type="NCBI Taxonomy" id="387005"/>
    <lineage>
        <taxon>Eukaryota</taxon>
        <taxon>Metazoa</taxon>
        <taxon>Ecdysozoa</taxon>
        <taxon>Nematoda</taxon>
        <taxon>Chromadorea</taxon>
        <taxon>Rhabditida</taxon>
        <taxon>Spirurina</taxon>
        <taxon>Spiruromorpha</taxon>
        <taxon>Filarioidea</taxon>
        <taxon>Onchocercidae</taxon>
        <taxon>Onchocerca</taxon>
    </lineage>
</organism>
<dbReference type="Gene3D" id="2.130.10.10">
    <property type="entry name" value="YVTN repeat-like/Quinoprotein amine dehydrogenase"/>
    <property type="match status" value="1"/>
</dbReference>
<dbReference type="EMBL" id="UZAJ01011920">
    <property type="protein sequence ID" value="VDO61710.1"/>
    <property type="molecule type" value="Genomic_DNA"/>
</dbReference>
<dbReference type="STRING" id="387005.A0A183HQ30"/>
<proteinExistence type="predicted"/>
<dbReference type="Pfam" id="PF10433">
    <property type="entry name" value="Beta-prop_RSE1_1st"/>
    <property type="match status" value="1"/>
</dbReference>
<name>A0A183HQ30_9BILA</name>
<keyword evidence="3" id="KW-1185">Reference proteome</keyword>
<reference evidence="2 3" key="2">
    <citation type="submission" date="2018-11" db="EMBL/GenBank/DDBJ databases">
        <authorList>
            <consortium name="Pathogen Informatics"/>
        </authorList>
    </citation>
    <scope>NUCLEOTIDE SEQUENCE [LARGE SCALE GENOMIC DNA]</scope>
</reference>
<evidence type="ECO:0000313" key="2">
    <source>
        <dbReference type="EMBL" id="VDO61710.1"/>
    </source>
</evidence>
<dbReference type="AlphaFoldDB" id="A0A183HQ30"/>
<sequence>MHTKIIIDYIVVSSDAGRIVILEYNAQKVCFERIHWETFGKTGYRRIVAGQFLDVDPKGHAVLSGRYFEVPHFQG</sequence>
<evidence type="ECO:0000313" key="3">
    <source>
        <dbReference type="Proteomes" id="UP000267606"/>
    </source>
</evidence>
<dbReference type="WBParaSite" id="OFLC_0000959101-mRNA-1">
    <property type="protein sequence ID" value="OFLC_0000959101-mRNA-1"/>
    <property type="gene ID" value="OFLC_0000959101"/>
</dbReference>
<feature type="domain" description="RSE1/DDB1/CPSF1 first beta-propeller" evidence="1">
    <location>
        <begin position="8"/>
        <end position="63"/>
    </location>
</feature>
<protein>
    <submittedName>
        <fullName evidence="4">MMS1_N domain-containing protein</fullName>
    </submittedName>
</protein>
<accession>A0A183HQ30</accession>
<evidence type="ECO:0000313" key="4">
    <source>
        <dbReference type="WBParaSite" id="OFLC_0000959101-mRNA-1"/>
    </source>
</evidence>